<accession>A0A4U9WJV9</accession>
<dbReference type="EMBL" id="CABEEZ010000161">
    <property type="protein sequence ID" value="VTR59499.1"/>
    <property type="molecule type" value="Genomic_DNA"/>
</dbReference>
<sequence length="80" mass="8829">MIADGGKNVLLLLADRQAFRVSDFRARGRAGAHLLQGLLDITRYFCGNRLLSFGAFDFARTLQPALQALLITEHQVTQLG</sequence>
<evidence type="ECO:0000313" key="1">
    <source>
        <dbReference type="EMBL" id="VTR59499.1"/>
    </source>
</evidence>
<name>A0A4U9WJV9_SERFO</name>
<gene>
    <name evidence="1" type="ORF">NCTC12965_08096</name>
</gene>
<protein>
    <submittedName>
        <fullName evidence="1">Uncharacterized protein</fullName>
    </submittedName>
</protein>
<proteinExistence type="predicted"/>
<dbReference type="AlphaFoldDB" id="A0A4U9WJV9"/>
<organism evidence="1">
    <name type="scientific">Serratia fonticola</name>
    <dbReference type="NCBI Taxonomy" id="47917"/>
    <lineage>
        <taxon>Bacteria</taxon>
        <taxon>Pseudomonadati</taxon>
        <taxon>Pseudomonadota</taxon>
        <taxon>Gammaproteobacteria</taxon>
        <taxon>Enterobacterales</taxon>
        <taxon>Yersiniaceae</taxon>
        <taxon>Serratia</taxon>
    </lineage>
</organism>
<reference evidence="1" key="1">
    <citation type="submission" date="2019-05" db="EMBL/GenBank/DDBJ databases">
        <authorList>
            <consortium name="Pathogen Informatics"/>
        </authorList>
    </citation>
    <scope>NUCLEOTIDE SEQUENCE [LARGE SCALE GENOMIC DNA]</scope>
    <source>
        <strain evidence="1">NCTC12965</strain>
    </source>
</reference>